<name>A0A6L7GW46_9ACTN</name>
<dbReference type="Proteomes" id="UP000475545">
    <property type="component" value="Unassembled WGS sequence"/>
</dbReference>
<protein>
    <submittedName>
        <fullName evidence="3">Methyltransferase domain-containing protein</fullName>
    </submittedName>
</protein>
<keyword evidence="1 3" id="KW-0808">Transferase</keyword>
<accession>A0A6L7GW46</accession>
<proteinExistence type="predicted"/>
<sequence length="202" mass="21901">MSEHAHGDMDGAAEWDQRYSNADRLWTADVNPALVAEISEVTPSTALDVGSGEGADARWLADRGWRVIAVDISQVAIDRARETDPREATTWLRADLTVDEIPGRDFGLVSLQYFPVARADEATVRRIIDAVGPGGRLLVVAHEAEGIRAHGRNPDDYFQPADFAALLGEGWTVVTDETRERGVAAGGGAHTHDVVLHARRDA</sequence>
<dbReference type="EMBL" id="WMBR01000010">
    <property type="protein sequence ID" value="MXP24304.1"/>
    <property type="molecule type" value="Genomic_DNA"/>
</dbReference>
<dbReference type="AlphaFoldDB" id="A0A6L7GW46"/>
<evidence type="ECO:0000313" key="4">
    <source>
        <dbReference type="Proteomes" id="UP000475545"/>
    </source>
</evidence>
<evidence type="ECO:0000259" key="2">
    <source>
        <dbReference type="Pfam" id="PF13649"/>
    </source>
</evidence>
<dbReference type="SUPFAM" id="SSF53335">
    <property type="entry name" value="S-adenosyl-L-methionine-dependent methyltransferases"/>
    <property type="match status" value="1"/>
</dbReference>
<dbReference type="Pfam" id="PF13649">
    <property type="entry name" value="Methyltransf_25"/>
    <property type="match status" value="1"/>
</dbReference>
<reference evidence="3 4" key="1">
    <citation type="submission" date="2019-11" db="EMBL/GenBank/DDBJ databases">
        <title>Gordonia sp. nov., a novel actinobacterium isolated from mangrove soil in Hainan.</title>
        <authorList>
            <person name="Huang X."/>
            <person name="Xie Y."/>
            <person name="Chu X."/>
            <person name="Xiao K."/>
        </authorList>
    </citation>
    <scope>NUCLEOTIDE SEQUENCE [LARGE SCALE GENOMIC DNA]</scope>
    <source>
        <strain evidence="3 4">HNM0687</strain>
    </source>
</reference>
<dbReference type="CDD" id="cd02440">
    <property type="entry name" value="AdoMet_MTases"/>
    <property type="match status" value="1"/>
</dbReference>
<evidence type="ECO:0000313" key="3">
    <source>
        <dbReference type="EMBL" id="MXP24304.1"/>
    </source>
</evidence>
<organism evidence="3 4">
    <name type="scientific">Gordonia mangrovi</name>
    <dbReference type="NCBI Taxonomy" id="2665643"/>
    <lineage>
        <taxon>Bacteria</taxon>
        <taxon>Bacillati</taxon>
        <taxon>Actinomycetota</taxon>
        <taxon>Actinomycetes</taxon>
        <taxon>Mycobacteriales</taxon>
        <taxon>Gordoniaceae</taxon>
        <taxon>Gordonia</taxon>
    </lineage>
</organism>
<dbReference type="InterPro" id="IPR041698">
    <property type="entry name" value="Methyltransf_25"/>
</dbReference>
<keyword evidence="4" id="KW-1185">Reference proteome</keyword>
<dbReference type="PANTHER" id="PTHR43861">
    <property type="entry name" value="TRANS-ACONITATE 2-METHYLTRANSFERASE-RELATED"/>
    <property type="match status" value="1"/>
</dbReference>
<comment type="caution">
    <text evidence="3">The sequence shown here is derived from an EMBL/GenBank/DDBJ whole genome shotgun (WGS) entry which is preliminary data.</text>
</comment>
<evidence type="ECO:0000256" key="1">
    <source>
        <dbReference type="ARBA" id="ARBA00022679"/>
    </source>
</evidence>
<dbReference type="GO" id="GO:0008168">
    <property type="term" value="F:methyltransferase activity"/>
    <property type="evidence" value="ECO:0007669"/>
    <property type="project" value="UniProtKB-KW"/>
</dbReference>
<dbReference type="GO" id="GO:0032259">
    <property type="term" value="P:methylation"/>
    <property type="evidence" value="ECO:0007669"/>
    <property type="project" value="UniProtKB-KW"/>
</dbReference>
<keyword evidence="3" id="KW-0489">Methyltransferase</keyword>
<dbReference type="InterPro" id="IPR029063">
    <property type="entry name" value="SAM-dependent_MTases_sf"/>
</dbReference>
<feature type="domain" description="Methyltransferase" evidence="2">
    <location>
        <begin position="47"/>
        <end position="135"/>
    </location>
</feature>
<gene>
    <name evidence="3" type="ORF">GIY30_23555</name>
</gene>
<dbReference type="Gene3D" id="3.40.50.150">
    <property type="entry name" value="Vaccinia Virus protein VP39"/>
    <property type="match status" value="1"/>
</dbReference>
<dbReference type="RefSeq" id="WP_160904499.1">
    <property type="nucleotide sequence ID" value="NZ_CP102850.1"/>
</dbReference>